<evidence type="ECO:0008006" key="4">
    <source>
        <dbReference type="Google" id="ProtNLM"/>
    </source>
</evidence>
<feature type="signal peptide" evidence="1">
    <location>
        <begin position="1"/>
        <end position="20"/>
    </location>
</feature>
<organism evidence="2 3">
    <name type="scientific">Amphiplicatus metriothermophilus</name>
    <dbReference type="NCBI Taxonomy" id="1519374"/>
    <lineage>
        <taxon>Bacteria</taxon>
        <taxon>Pseudomonadati</taxon>
        <taxon>Pseudomonadota</taxon>
        <taxon>Alphaproteobacteria</taxon>
        <taxon>Parvularculales</taxon>
        <taxon>Parvularculaceae</taxon>
        <taxon>Amphiplicatus</taxon>
    </lineage>
</organism>
<protein>
    <recommendedName>
        <fullName evidence="4">DUF3108 domain-containing protein</fullName>
    </recommendedName>
</protein>
<accession>A0A239PSL9</accession>
<sequence>MSAKIVLTAAAFLLLSPAWLIEAAAGELDAAFEILRKGEPIGYHAVDVERTEGGYVANTRIEMKVRFGPIPVFRYSHAAREIWKGGALHALESRTNNNGERLEVRAWREGGALMVEGPAYRGPVPETAAPSTYWRRSVVEADILLSTQTGELIDIAVEALEPAPAPHDAPAQRFRLVGTVSLDLWYDGPRWVGSQFVVDGEELTYRLVESEAARRRIYAELE</sequence>
<proteinExistence type="predicted"/>
<keyword evidence="3" id="KW-1185">Reference proteome</keyword>
<reference evidence="2 3" key="1">
    <citation type="submission" date="2017-07" db="EMBL/GenBank/DDBJ databases">
        <authorList>
            <person name="Sun Z.S."/>
            <person name="Albrecht U."/>
            <person name="Echele G."/>
            <person name="Lee C.C."/>
        </authorList>
    </citation>
    <scope>NUCLEOTIDE SEQUENCE [LARGE SCALE GENOMIC DNA]</scope>
    <source>
        <strain evidence="2 3">CGMCC 1.12710</strain>
    </source>
</reference>
<feature type="chain" id="PRO_5011969480" description="DUF3108 domain-containing protein" evidence="1">
    <location>
        <begin position="21"/>
        <end position="222"/>
    </location>
</feature>
<keyword evidence="1" id="KW-0732">Signal</keyword>
<dbReference type="InterPro" id="IPR045767">
    <property type="entry name" value="DUF6134"/>
</dbReference>
<gene>
    <name evidence="2" type="ORF">SAMN06297382_1677</name>
</gene>
<dbReference type="EMBL" id="FZQA01000003">
    <property type="protein sequence ID" value="SNT73279.1"/>
    <property type="molecule type" value="Genomic_DNA"/>
</dbReference>
<name>A0A239PSL9_9PROT</name>
<evidence type="ECO:0000313" key="2">
    <source>
        <dbReference type="EMBL" id="SNT73279.1"/>
    </source>
</evidence>
<dbReference type="AlphaFoldDB" id="A0A239PSL9"/>
<evidence type="ECO:0000313" key="3">
    <source>
        <dbReference type="Proteomes" id="UP000198346"/>
    </source>
</evidence>
<dbReference type="Proteomes" id="UP000198346">
    <property type="component" value="Unassembled WGS sequence"/>
</dbReference>
<dbReference type="OrthoDB" id="6086999at2"/>
<evidence type="ECO:0000256" key="1">
    <source>
        <dbReference type="SAM" id="SignalP"/>
    </source>
</evidence>
<dbReference type="Pfam" id="PF19630">
    <property type="entry name" value="DUF6134"/>
    <property type="match status" value="1"/>
</dbReference>
<dbReference type="RefSeq" id="WP_089412158.1">
    <property type="nucleotide sequence ID" value="NZ_FZQA01000003.1"/>
</dbReference>